<dbReference type="PANTHER" id="PTHR23201">
    <property type="entry name" value="EXTENSIN, PROLINE-RICH PROTEIN"/>
    <property type="match status" value="1"/>
</dbReference>
<evidence type="ECO:0000256" key="2">
    <source>
        <dbReference type="SAM" id="SignalP"/>
    </source>
</evidence>
<reference evidence="3" key="2">
    <citation type="submission" date="2018-10" db="UniProtKB">
        <authorList>
            <consortium name="EnsemblPlants"/>
        </authorList>
    </citation>
    <scope>IDENTIFICATION</scope>
</reference>
<dbReference type="Proteomes" id="UP000019116">
    <property type="component" value="Chromosome 6A"/>
</dbReference>
<accession>A0A3B6NY18</accession>
<protein>
    <submittedName>
        <fullName evidence="3">Uncharacterized protein</fullName>
    </submittedName>
</protein>
<feature type="signal peptide" evidence="2">
    <location>
        <begin position="1"/>
        <end position="48"/>
    </location>
</feature>
<dbReference type="Pfam" id="PF02704">
    <property type="entry name" value="GASA"/>
    <property type="match status" value="1"/>
</dbReference>
<dbReference type="EnsemblPlants" id="TraesCS6A02G413200.1">
    <property type="protein sequence ID" value="TraesCS6A02G413200.1"/>
    <property type="gene ID" value="TraesCS6A02G413200"/>
</dbReference>
<keyword evidence="4" id="KW-1185">Reference proteome</keyword>
<sequence>MPAIYALLHACSPSPSVTLSYPSSMALSEKPLLLALAVVALLVATVDAQQATDGFSSAAGGGGRTLLAIDCPKACEARCGKNWKNEMCNKMCNICCGKCSCVPSGTGQDTRNECPCYANMKNTKNGKPKCP</sequence>
<reference evidence="3" key="1">
    <citation type="submission" date="2018-08" db="EMBL/GenBank/DDBJ databases">
        <authorList>
            <person name="Rossello M."/>
        </authorList>
    </citation>
    <scope>NUCLEOTIDE SEQUENCE [LARGE SCALE GENOMIC DNA]</scope>
    <source>
        <strain evidence="3">cv. Chinese Spring</strain>
    </source>
</reference>
<dbReference type="InterPro" id="IPR003854">
    <property type="entry name" value="GASA"/>
</dbReference>
<comment type="similarity">
    <text evidence="1">Belongs to the GASA family.</text>
</comment>
<keyword evidence="2" id="KW-0732">Signal</keyword>
<proteinExistence type="inferred from homology"/>
<evidence type="ECO:0000256" key="1">
    <source>
        <dbReference type="ARBA" id="ARBA00010582"/>
    </source>
</evidence>
<dbReference type="AlphaFoldDB" id="A0A3B6NY18"/>
<evidence type="ECO:0000313" key="4">
    <source>
        <dbReference type="Proteomes" id="UP000019116"/>
    </source>
</evidence>
<dbReference type="Gramene" id="TraesCS6A02G413200.1">
    <property type="protein sequence ID" value="TraesCS6A02G413200.1"/>
    <property type="gene ID" value="TraesCS6A02G413200"/>
</dbReference>
<dbReference type="OMA" id="CEVASVH"/>
<feature type="chain" id="PRO_5043178846" evidence="2">
    <location>
        <begin position="49"/>
        <end position="131"/>
    </location>
</feature>
<dbReference type="OrthoDB" id="847210at2759"/>
<evidence type="ECO:0000313" key="3">
    <source>
        <dbReference type="EnsemblPlants" id="TraesCS6A02G413200.1"/>
    </source>
</evidence>
<dbReference type="SMR" id="A0A3B6NY18"/>
<dbReference type="PANTHER" id="PTHR23201:SF51">
    <property type="match status" value="1"/>
</dbReference>
<name>A0A3B6NY18_WHEAT</name>
<dbReference type="PaxDb" id="4565-Traes_6AL_8DA9E7306.2"/>
<dbReference type="Gramene" id="TraesCS6A03G1031300.1">
    <property type="protein sequence ID" value="TraesCS6A03G1031300.1.CDS"/>
    <property type="gene ID" value="TraesCS6A03G1031300"/>
</dbReference>
<organism evidence="3">
    <name type="scientific">Triticum aestivum</name>
    <name type="common">Wheat</name>
    <dbReference type="NCBI Taxonomy" id="4565"/>
    <lineage>
        <taxon>Eukaryota</taxon>
        <taxon>Viridiplantae</taxon>
        <taxon>Streptophyta</taxon>
        <taxon>Embryophyta</taxon>
        <taxon>Tracheophyta</taxon>
        <taxon>Spermatophyta</taxon>
        <taxon>Magnoliopsida</taxon>
        <taxon>Liliopsida</taxon>
        <taxon>Poales</taxon>
        <taxon>Poaceae</taxon>
        <taxon>BOP clade</taxon>
        <taxon>Pooideae</taxon>
        <taxon>Triticodae</taxon>
        <taxon>Triticeae</taxon>
        <taxon>Triticinae</taxon>
        <taxon>Triticum</taxon>
    </lineage>
</organism>